<feature type="compositionally biased region" description="Low complexity" evidence="8">
    <location>
        <begin position="546"/>
        <end position="564"/>
    </location>
</feature>
<feature type="transmembrane region" description="Helical" evidence="9">
    <location>
        <begin position="372"/>
        <end position="392"/>
    </location>
</feature>
<feature type="transmembrane region" description="Helical" evidence="9">
    <location>
        <begin position="399"/>
        <end position="417"/>
    </location>
</feature>
<feature type="domain" description="Glycosyltransferase RgtA/B/C/D-like" evidence="10">
    <location>
        <begin position="85"/>
        <end position="239"/>
    </location>
</feature>
<feature type="transmembrane region" description="Helical" evidence="9">
    <location>
        <begin position="27"/>
        <end position="45"/>
    </location>
</feature>
<dbReference type="InterPro" id="IPR038731">
    <property type="entry name" value="RgtA/B/C-like"/>
</dbReference>
<dbReference type="EMBL" id="CP109491">
    <property type="protein sequence ID" value="WUX38571.1"/>
    <property type="molecule type" value="Genomic_DNA"/>
</dbReference>
<evidence type="ECO:0000259" key="10">
    <source>
        <dbReference type="Pfam" id="PF13231"/>
    </source>
</evidence>
<name>A0ABZ1ZIJ2_STRAQ</name>
<feature type="transmembrane region" description="Helical" evidence="9">
    <location>
        <begin position="317"/>
        <end position="334"/>
    </location>
</feature>
<dbReference type="RefSeq" id="WP_329357010.1">
    <property type="nucleotide sequence ID" value="NZ_CP109490.1"/>
</dbReference>
<dbReference type="PANTHER" id="PTHR33908:SF3">
    <property type="entry name" value="UNDECAPRENYL PHOSPHATE-ALPHA-4-AMINO-4-DEOXY-L-ARABINOSE ARABINOSYL TRANSFERASE"/>
    <property type="match status" value="1"/>
</dbReference>
<protein>
    <submittedName>
        <fullName evidence="12">Glycosyltransferase family 39 protein</fullName>
    </submittedName>
</protein>
<feature type="compositionally biased region" description="Pro residues" evidence="8">
    <location>
        <begin position="8"/>
        <end position="18"/>
    </location>
</feature>
<feature type="transmembrane region" description="Helical" evidence="9">
    <location>
        <begin position="429"/>
        <end position="448"/>
    </location>
</feature>
<dbReference type="PANTHER" id="PTHR33908">
    <property type="entry name" value="MANNOSYLTRANSFERASE YKCB-RELATED"/>
    <property type="match status" value="1"/>
</dbReference>
<evidence type="ECO:0000313" key="13">
    <source>
        <dbReference type="Proteomes" id="UP001431926"/>
    </source>
</evidence>
<feature type="transmembrane region" description="Helical" evidence="9">
    <location>
        <begin position="455"/>
        <end position="475"/>
    </location>
</feature>
<evidence type="ECO:0000256" key="3">
    <source>
        <dbReference type="ARBA" id="ARBA00022676"/>
    </source>
</evidence>
<dbReference type="InterPro" id="IPR056785">
    <property type="entry name" value="YkcA/B-like_C"/>
</dbReference>
<reference evidence="12" key="1">
    <citation type="submission" date="2022-10" db="EMBL/GenBank/DDBJ databases">
        <title>The complete genomes of actinobacterial strains from the NBC collection.</title>
        <authorList>
            <person name="Joergensen T.S."/>
            <person name="Alvarez Arevalo M."/>
            <person name="Sterndorff E.B."/>
            <person name="Faurdal D."/>
            <person name="Vuksanovic O."/>
            <person name="Mourched A.-S."/>
            <person name="Charusanti P."/>
            <person name="Shaw S."/>
            <person name="Blin K."/>
            <person name="Weber T."/>
        </authorList>
    </citation>
    <scope>NUCLEOTIDE SEQUENCE</scope>
    <source>
        <strain evidence="12">NBC_01436</strain>
    </source>
</reference>
<keyword evidence="13" id="KW-1185">Reference proteome</keyword>
<sequence length="729" mass="73475">MTTTAAVPPIPVPGPPRPSEPDPRPRWARPALYGLLLAVGLAYFWNLSASGYANSFYSAAVQAGSQSWKALFFGSLDSANAITVDKPPAALWPMALSVRLFGLNSWAILAPQVLMALATAAVLNTAVRRRFGPVAGLIAVGVFALTPVAALMFRFNNPDALLALLMTVTVWCVLRALEQGRTTWLLWAGAAVGFAFLTKTLQAFLILPPLAVLYAVCAPVPVRKRLGQLALSALTMVVAGGWWVAIVELMPASSRPYVGGSQNNSFLELTFGYNGLGRINGEETGSVGGGGRGGGGGGGWGETGMGRMFDSEVGGQIAWLLPAALILLAAGLWLTRKAARTDSARAAFVAWGGALIMTAAVFSFMAGIFHQYYTVALAPYVAALVAMGVTVLWEERGAWWPRAVLAGTVVVTVVWAYVLLGRTPDYLPWLRWTVLAAGLVGALGLLVVGRFGGRGVAAAVVGLSCAASLAGPAAYTVSTLNSGHQGSIVTAGPSAGFGMGGPGGGGGRGGPGGPGGGDGGQRGGTQQPPGQGQGTLPGQGQGQGNQQGNQQGNAPGGMPTAPGGTAPGGTGTGTGTGAGRNPGFGEGMRGGGGGGMGGLLSGASVDAEAKALLEKGADDYTWVAAAVGAQNAASYQLATGDPVMAIGGFNGSDPSPTLAQFKKYVAEGKIHYFVSGGGMGGGMGGGAMGGGMEGGDSGTSSQISSWVTENFTEVTVGSATFYDLTQPTG</sequence>
<dbReference type="Pfam" id="PF13231">
    <property type="entry name" value="PMT_2"/>
    <property type="match status" value="1"/>
</dbReference>
<proteinExistence type="predicted"/>
<dbReference type="Proteomes" id="UP001431926">
    <property type="component" value="Chromosome"/>
</dbReference>
<evidence type="ECO:0000256" key="5">
    <source>
        <dbReference type="ARBA" id="ARBA00022692"/>
    </source>
</evidence>
<feature type="transmembrane region" description="Helical" evidence="9">
    <location>
        <begin position="346"/>
        <end position="366"/>
    </location>
</feature>
<keyword evidence="6 9" id="KW-1133">Transmembrane helix</keyword>
<feature type="domain" description="Putative mannosyltransferase YkcA/B-like C-terminal" evidence="11">
    <location>
        <begin position="611"/>
        <end position="710"/>
    </location>
</feature>
<feature type="region of interest" description="Disordered" evidence="8">
    <location>
        <begin position="1"/>
        <end position="24"/>
    </location>
</feature>
<feature type="compositionally biased region" description="Gly residues" evidence="8">
    <location>
        <begin position="495"/>
        <end position="523"/>
    </location>
</feature>
<feature type="transmembrane region" description="Helical" evidence="9">
    <location>
        <begin position="134"/>
        <end position="154"/>
    </location>
</feature>
<evidence type="ECO:0000259" key="11">
    <source>
        <dbReference type="Pfam" id="PF24878"/>
    </source>
</evidence>
<keyword evidence="2" id="KW-1003">Cell membrane</keyword>
<gene>
    <name evidence="12" type="ORF">OG367_21020</name>
</gene>
<keyword evidence="4" id="KW-0808">Transferase</keyword>
<feature type="transmembrane region" description="Helical" evidence="9">
    <location>
        <begin position="204"/>
        <end position="222"/>
    </location>
</feature>
<feature type="compositionally biased region" description="Gly residues" evidence="8">
    <location>
        <begin position="565"/>
        <end position="592"/>
    </location>
</feature>
<keyword evidence="5 9" id="KW-0812">Transmembrane</keyword>
<evidence type="ECO:0000256" key="7">
    <source>
        <dbReference type="ARBA" id="ARBA00023136"/>
    </source>
</evidence>
<dbReference type="InterPro" id="IPR050297">
    <property type="entry name" value="LipidA_mod_glycosyltrf_83"/>
</dbReference>
<evidence type="ECO:0000256" key="4">
    <source>
        <dbReference type="ARBA" id="ARBA00022679"/>
    </source>
</evidence>
<feature type="region of interest" description="Disordered" evidence="8">
    <location>
        <begin position="491"/>
        <end position="592"/>
    </location>
</feature>
<accession>A0ABZ1ZIJ2</accession>
<feature type="compositionally biased region" description="Gly residues" evidence="8">
    <location>
        <begin position="531"/>
        <end position="545"/>
    </location>
</feature>
<evidence type="ECO:0000256" key="8">
    <source>
        <dbReference type="SAM" id="MobiDB-lite"/>
    </source>
</evidence>
<organism evidence="12 13">
    <name type="scientific">Streptomyces anulatus</name>
    <name type="common">Streptomyces chrysomallus</name>
    <dbReference type="NCBI Taxonomy" id="1892"/>
    <lineage>
        <taxon>Bacteria</taxon>
        <taxon>Bacillati</taxon>
        <taxon>Actinomycetota</taxon>
        <taxon>Actinomycetes</taxon>
        <taxon>Kitasatosporales</taxon>
        <taxon>Streptomycetaceae</taxon>
        <taxon>Streptomyces</taxon>
    </lineage>
</organism>
<evidence type="ECO:0000256" key="2">
    <source>
        <dbReference type="ARBA" id="ARBA00022475"/>
    </source>
</evidence>
<feature type="transmembrane region" description="Helical" evidence="9">
    <location>
        <begin position="106"/>
        <end position="127"/>
    </location>
</feature>
<feature type="transmembrane region" description="Helical" evidence="9">
    <location>
        <begin position="229"/>
        <end position="247"/>
    </location>
</feature>
<dbReference type="Pfam" id="PF24878">
    <property type="entry name" value="YkcB_C"/>
    <property type="match status" value="1"/>
</dbReference>
<evidence type="ECO:0000313" key="12">
    <source>
        <dbReference type="EMBL" id="WUX38571.1"/>
    </source>
</evidence>
<evidence type="ECO:0000256" key="1">
    <source>
        <dbReference type="ARBA" id="ARBA00004651"/>
    </source>
</evidence>
<evidence type="ECO:0000256" key="6">
    <source>
        <dbReference type="ARBA" id="ARBA00022989"/>
    </source>
</evidence>
<keyword evidence="7 9" id="KW-0472">Membrane</keyword>
<comment type="subcellular location">
    <subcellularLocation>
        <location evidence="1">Cell membrane</location>
        <topology evidence="1">Multi-pass membrane protein</topology>
    </subcellularLocation>
</comment>
<keyword evidence="3" id="KW-0328">Glycosyltransferase</keyword>
<evidence type="ECO:0000256" key="9">
    <source>
        <dbReference type="SAM" id="Phobius"/>
    </source>
</evidence>